<dbReference type="InterPro" id="IPR001888">
    <property type="entry name" value="Transposase_1"/>
</dbReference>
<dbReference type="InterPro" id="IPR052709">
    <property type="entry name" value="Transposase-MT_Hybrid"/>
</dbReference>
<proteinExistence type="predicted"/>
<dbReference type="Proteomes" id="UP000887540">
    <property type="component" value="Unplaced"/>
</dbReference>
<dbReference type="AlphaFoldDB" id="A0A914DKB9"/>
<evidence type="ECO:0000313" key="1">
    <source>
        <dbReference type="Proteomes" id="UP000887540"/>
    </source>
</evidence>
<dbReference type="InterPro" id="IPR036397">
    <property type="entry name" value="RNaseH_sf"/>
</dbReference>
<accession>A0A914DKB9</accession>
<dbReference type="PANTHER" id="PTHR46060:SF1">
    <property type="entry name" value="MARINER MOS1 TRANSPOSASE-LIKE PROTEIN"/>
    <property type="match status" value="1"/>
</dbReference>
<name>A0A914DKB9_9BILA</name>
<dbReference type="Pfam" id="PF01359">
    <property type="entry name" value="Transposase_1"/>
    <property type="match status" value="1"/>
</dbReference>
<keyword evidence="1" id="KW-1185">Reference proteome</keyword>
<reference evidence="2" key="1">
    <citation type="submission" date="2022-11" db="UniProtKB">
        <authorList>
            <consortium name="WormBaseParasite"/>
        </authorList>
    </citation>
    <scope>IDENTIFICATION</scope>
</reference>
<dbReference type="PANTHER" id="PTHR46060">
    <property type="entry name" value="MARINER MOS1 TRANSPOSASE-LIKE PROTEIN"/>
    <property type="match status" value="1"/>
</dbReference>
<organism evidence="1 2">
    <name type="scientific">Acrobeloides nanus</name>
    <dbReference type="NCBI Taxonomy" id="290746"/>
    <lineage>
        <taxon>Eukaryota</taxon>
        <taxon>Metazoa</taxon>
        <taxon>Ecdysozoa</taxon>
        <taxon>Nematoda</taxon>
        <taxon>Chromadorea</taxon>
        <taxon>Rhabditida</taxon>
        <taxon>Tylenchina</taxon>
        <taxon>Cephalobomorpha</taxon>
        <taxon>Cephaloboidea</taxon>
        <taxon>Cephalobidae</taxon>
        <taxon>Acrobeloides</taxon>
    </lineage>
</organism>
<sequence>MQLSVWRDLQGPIYSELLDSKVRINALFYTQQLDRLAEAVRQKRPDKTKIILQHDNAKHAAKLTKAKIQEVGWEVGASRE</sequence>
<evidence type="ECO:0000313" key="2">
    <source>
        <dbReference type="WBParaSite" id="ACRNAN_scaffold2950.g13511.t1"/>
    </source>
</evidence>
<dbReference type="WBParaSite" id="ACRNAN_scaffold2950.g13511.t1">
    <property type="protein sequence ID" value="ACRNAN_scaffold2950.g13511.t1"/>
    <property type="gene ID" value="ACRNAN_scaffold2950.g13511"/>
</dbReference>
<dbReference type="GO" id="GO:0003676">
    <property type="term" value="F:nucleic acid binding"/>
    <property type="evidence" value="ECO:0007669"/>
    <property type="project" value="InterPro"/>
</dbReference>
<protein>
    <submittedName>
        <fullName evidence="2">Transposase</fullName>
    </submittedName>
</protein>
<dbReference type="Gene3D" id="3.30.420.10">
    <property type="entry name" value="Ribonuclease H-like superfamily/Ribonuclease H"/>
    <property type="match status" value="1"/>
</dbReference>